<comment type="caution">
    <text evidence="11">The sequence shown here is derived from an EMBL/GenBank/DDBJ whole genome shotgun (WGS) entry which is preliminary data.</text>
</comment>
<evidence type="ECO:0000256" key="7">
    <source>
        <dbReference type="ARBA" id="ARBA00023242"/>
    </source>
</evidence>
<evidence type="ECO:0000313" key="12">
    <source>
        <dbReference type="Proteomes" id="UP000607653"/>
    </source>
</evidence>
<dbReference type="InterPro" id="IPR045174">
    <property type="entry name" value="Dof"/>
</dbReference>
<comment type="function">
    <text evidence="9">Transcription factor that binds specifically to a 5'-AA[AG]G-3' consensus core sequence.</text>
</comment>
<evidence type="ECO:0000256" key="2">
    <source>
        <dbReference type="ARBA" id="ARBA00022771"/>
    </source>
</evidence>
<keyword evidence="12" id="KW-1185">Reference proteome</keyword>
<dbReference type="PANTHER" id="PTHR31992:SF316">
    <property type="entry name" value="DOF ZINC FINGER PROTEIN DOF1.2"/>
    <property type="match status" value="1"/>
</dbReference>
<keyword evidence="7 8" id="KW-0539">Nucleus</keyword>
<gene>
    <name evidence="11" type="ORF">HUJ06_031765</name>
</gene>
<dbReference type="InterPro" id="IPR003851">
    <property type="entry name" value="Znf_Dof"/>
</dbReference>
<accession>A0A822ZUT2</accession>
<keyword evidence="5 8" id="KW-0238">DNA-binding</keyword>
<evidence type="ECO:0000256" key="9">
    <source>
        <dbReference type="RuleBase" id="RU369094"/>
    </source>
</evidence>
<evidence type="ECO:0000256" key="5">
    <source>
        <dbReference type="ARBA" id="ARBA00023125"/>
    </source>
</evidence>
<dbReference type="GO" id="GO:0003677">
    <property type="term" value="F:DNA binding"/>
    <property type="evidence" value="ECO:0007669"/>
    <property type="project" value="UniProtKB-UniRule"/>
</dbReference>
<dbReference type="EMBL" id="DUZY01000353">
    <property type="protein sequence ID" value="DAD49704.1"/>
    <property type="molecule type" value="Genomic_DNA"/>
</dbReference>
<reference evidence="11 12" key="1">
    <citation type="journal article" date="2020" name="Mol. Biol. Evol.">
        <title>Distinct Expression and Methylation Patterns for Genes with Different Fates following a Single Whole-Genome Duplication in Flowering Plants.</title>
        <authorList>
            <person name="Shi T."/>
            <person name="Rahmani R.S."/>
            <person name="Gugger P.F."/>
            <person name="Wang M."/>
            <person name="Li H."/>
            <person name="Zhang Y."/>
            <person name="Li Z."/>
            <person name="Wang Q."/>
            <person name="Van de Peer Y."/>
            <person name="Marchal K."/>
            <person name="Chen J."/>
        </authorList>
    </citation>
    <scope>NUCLEOTIDE SEQUENCE [LARGE SCALE GENOMIC DNA]</scope>
    <source>
        <tissue evidence="11">Leaf</tissue>
    </source>
</reference>
<evidence type="ECO:0000256" key="8">
    <source>
        <dbReference type="PROSITE-ProRule" id="PRU00071"/>
    </source>
</evidence>
<sequence>MDHRWKPTVEVAPNCPRCASANTKFCYYNNYSLSQPRYFCKGCRRYWTKGGSLRNVPIGGGCRKTRRAKSSKFPPTKAVSISLLPRFFWRWPVIGCESNGGANNSSHGCFKHRSCHCFCQVLESEFKFGGRCVSQHFHSSNSNELAEDSNVVDWQSQTDLAIDAHLIKEPRQLFPGQLEFDCKQKQDSSGFQPLVSDGTAQDAFWWEAPAVPNLAWQPVEFQGLETIPSNDHLTMFYPNSLNNKWSSFDTLNYESLSRP</sequence>
<feature type="domain" description="Dof-type" evidence="10">
    <location>
        <begin position="13"/>
        <end position="67"/>
    </location>
</feature>
<dbReference type="PROSITE" id="PS50884">
    <property type="entry name" value="ZF_DOF_2"/>
    <property type="match status" value="1"/>
</dbReference>
<dbReference type="PROSITE" id="PS01361">
    <property type="entry name" value="ZF_DOF_1"/>
    <property type="match status" value="1"/>
</dbReference>
<evidence type="ECO:0000259" key="10">
    <source>
        <dbReference type="PROSITE" id="PS50884"/>
    </source>
</evidence>
<dbReference type="AlphaFoldDB" id="A0A822ZUT2"/>
<dbReference type="Proteomes" id="UP000607653">
    <property type="component" value="Unassembled WGS sequence"/>
</dbReference>
<organism evidence="11 12">
    <name type="scientific">Nelumbo nucifera</name>
    <name type="common">Sacred lotus</name>
    <dbReference type="NCBI Taxonomy" id="4432"/>
    <lineage>
        <taxon>Eukaryota</taxon>
        <taxon>Viridiplantae</taxon>
        <taxon>Streptophyta</taxon>
        <taxon>Embryophyta</taxon>
        <taxon>Tracheophyta</taxon>
        <taxon>Spermatophyta</taxon>
        <taxon>Magnoliopsida</taxon>
        <taxon>Proteales</taxon>
        <taxon>Nelumbonaceae</taxon>
        <taxon>Nelumbo</taxon>
    </lineage>
</organism>
<dbReference type="GO" id="GO:0008270">
    <property type="term" value="F:zinc ion binding"/>
    <property type="evidence" value="ECO:0007669"/>
    <property type="project" value="UniProtKB-KW"/>
</dbReference>
<evidence type="ECO:0000256" key="6">
    <source>
        <dbReference type="ARBA" id="ARBA00023163"/>
    </source>
</evidence>
<evidence type="ECO:0000256" key="3">
    <source>
        <dbReference type="ARBA" id="ARBA00022833"/>
    </source>
</evidence>
<evidence type="ECO:0000256" key="4">
    <source>
        <dbReference type="ARBA" id="ARBA00023015"/>
    </source>
</evidence>
<proteinExistence type="predicted"/>
<comment type="subcellular location">
    <subcellularLocation>
        <location evidence="8 9">Nucleus</location>
    </subcellularLocation>
</comment>
<name>A0A822ZUT2_NELNU</name>
<evidence type="ECO:0000256" key="1">
    <source>
        <dbReference type="ARBA" id="ARBA00022723"/>
    </source>
</evidence>
<dbReference type="Pfam" id="PF02701">
    <property type="entry name" value="Zn_ribbon_Dof"/>
    <property type="match status" value="1"/>
</dbReference>
<keyword evidence="6 9" id="KW-0804">Transcription</keyword>
<dbReference type="PANTHER" id="PTHR31992">
    <property type="entry name" value="DOF ZINC FINGER PROTEIN DOF1.4-RELATED"/>
    <property type="match status" value="1"/>
</dbReference>
<keyword evidence="2 8" id="KW-0863">Zinc-finger</keyword>
<dbReference type="GO" id="GO:0003700">
    <property type="term" value="F:DNA-binding transcription factor activity"/>
    <property type="evidence" value="ECO:0007669"/>
    <property type="project" value="UniProtKB-UniRule"/>
</dbReference>
<evidence type="ECO:0000313" key="11">
    <source>
        <dbReference type="EMBL" id="DAD49704.1"/>
    </source>
</evidence>
<keyword evidence="3 9" id="KW-0862">Zinc</keyword>
<dbReference type="GO" id="GO:0005634">
    <property type="term" value="C:nucleus"/>
    <property type="evidence" value="ECO:0007669"/>
    <property type="project" value="UniProtKB-SubCell"/>
</dbReference>
<keyword evidence="4 9" id="KW-0805">Transcription regulation</keyword>
<protein>
    <recommendedName>
        <fullName evidence="9">Dof zinc finger protein</fullName>
    </recommendedName>
</protein>
<keyword evidence="1 9" id="KW-0479">Metal-binding</keyword>